<evidence type="ECO:0000259" key="4">
    <source>
        <dbReference type="Pfam" id="PF22664"/>
    </source>
</evidence>
<dbReference type="InterPro" id="IPR023213">
    <property type="entry name" value="CAT-like_dom_sf"/>
</dbReference>
<evidence type="ECO:0000256" key="2">
    <source>
        <dbReference type="ARBA" id="ARBA00023315"/>
    </source>
</evidence>
<accession>A0A0D2FFH1</accession>
<dbReference type="Gene3D" id="3.30.559.10">
    <property type="entry name" value="Chloramphenicol acetyltransferase-like domain"/>
    <property type="match status" value="2"/>
</dbReference>
<reference evidence="5 6" key="1">
    <citation type="submission" date="2015-01" db="EMBL/GenBank/DDBJ databases">
        <title>The Genome Sequence of Fonsecaea pedrosoi CBS 271.37.</title>
        <authorList>
            <consortium name="The Broad Institute Genomics Platform"/>
            <person name="Cuomo C."/>
            <person name="de Hoog S."/>
            <person name="Gorbushina A."/>
            <person name="Stielow B."/>
            <person name="Teixiera M."/>
            <person name="Abouelleil A."/>
            <person name="Chapman S.B."/>
            <person name="Priest M."/>
            <person name="Young S.K."/>
            <person name="Wortman J."/>
            <person name="Nusbaum C."/>
            <person name="Birren B."/>
        </authorList>
    </citation>
    <scope>NUCLEOTIDE SEQUENCE [LARGE SCALE GENOMIC DNA]</scope>
    <source>
        <strain evidence="5 6">CBS 271.37</strain>
    </source>
</reference>
<dbReference type="STRING" id="1442368.A0A0D2FFH1"/>
<feature type="domain" description="Trichothecene 3-O-acetyltransferase-like N-terminal" evidence="4">
    <location>
        <begin position="20"/>
        <end position="176"/>
    </location>
</feature>
<evidence type="ECO:0000256" key="3">
    <source>
        <dbReference type="SAM" id="MobiDB-lite"/>
    </source>
</evidence>
<dbReference type="RefSeq" id="XP_013289225.1">
    <property type="nucleotide sequence ID" value="XM_013433771.1"/>
</dbReference>
<dbReference type="VEuPathDB" id="FungiDB:Z517_00807"/>
<sequence length="481" mass="52980">MDDFESDLDIFGQQQGLYKLYTQLCLCFQMSDEGPSQADIVATLTMGLERLTASFPWVAGQVVRQSTTAEVDDTPTLYKIRPFEKTPRLVVKDLREGHPTLTMDTLRQANFPFTMLDESVIAPINTLAAGTDGPAPVFAVQANFIPGGLLLTFVTQHNTMDMTGMVEIMRLLSKACHDGEVFTAEEIATGNLDRRNLIPLLDEIDIPPGPDQNQTGKRSADQAASDAVDDIPAQQPLALAQAQAESQPPPPPPPPKCSWSYFVFSASSLASLKSVAMQSLTNSSSFVSTDDVLSAFIWLWVSRARRPRLDPSREVTFARAIDPRRYLGIPATYPGLVQNMTYTTFPLEELLDTHLGHIASKLREAVDPATSNLAHATRALATRLHRAPGDNSLNVTARLDPAADIMLSSWAKYDCYNLDYNLGLGRPEAVRRPRFVPVENLFYLMPKAPDGEVAVALCLREDDLARLKGDEGFMRYAVYVG</sequence>
<name>A0A0D2FFH1_9EURO</name>
<dbReference type="PANTHER" id="PTHR31896">
    <property type="entry name" value="FAMILY REGULATORY PROTEIN, PUTATIVE (AFU_ORTHOLOGUE AFUA_3G14730)-RELATED"/>
    <property type="match status" value="1"/>
</dbReference>
<dbReference type="Pfam" id="PF22664">
    <property type="entry name" value="TRI-like_N"/>
    <property type="match status" value="1"/>
</dbReference>
<dbReference type="EMBL" id="KN846969">
    <property type="protein sequence ID" value="KIW85417.1"/>
    <property type="molecule type" value="Genomic_DNA"/>
</dbReference>
<dbReference type="GO" id="GO:0016746">
    <property type="term" value="F:acyltransferase activity"/>
    <property type="evidence" value="ECO:0007669"/>
    <property type="project" value="UniProtKB-KW"/>
</dbReference>
<dbReference type="OrthoDB" id="1862401at2759"/>
<dbReference type="Proteomes" id="UP000053029">
    <property type="component" value="Unassembled WGS sequence"/>
</dbReference>
<dbReference type="AlphaFoldDB" id="A0A0D2FFH1"/>
<dbReference type="HOGENOM" id="CLU_026450_5_0_1"/>
<dbReference type="GeneID" id="25300297"/>
<keyword evidence="1" id="KW-0808">Transferase</keyword>
<dbReference type="InterPro" id="IPR054710">
    <property type="entry name" value="Tri101-like_N"/>
</dbReference>
<gene>
    <name evidence="5" type="ORF">Z517_00807</name>
</gene>
<proteinExistence type="predicted"/>
<organism evidence="5 6">
    <name type="scientific">Fonsecaea pedrosoi CBS 271.37</name>
    <dbReference type="NCBI Taxonomy" id="1442368"/>
    <lineage>
        <taxon>Eukaryota</taxon>
        <taxon>Fungi</taxon>
        <taxon>Dikarya</taxon>
        <taxon>Ascomycota</taxon>
        <taxon>Pezizomycotina</taxon>
        <taxon>Eurotiomycetes</taxon>
        <taxon>Chaetothyriomycetidae</taxon>
        <taxon>Chaetothyriales</taxon>
        <taxon>Herpotrichiellaceae</taxon>
        <taxon>Fonsecaea</taxon>
    </lineage>
</organism>
<dbReference type="PANTHER" id="PTHR31896:SF64">
    <property type="entry name" value="TRICHOTHECENE 3-O-ACETYLTRANSFERASE"/>
    <property type="match status" value="1"/>
</dbReference>
<keyword evidence="6" id="KW-1185">Reference proteome</keyword>
<evidence type="ECO:0000313" key="6">
    <source>
        <dbReference type="Proteomes" id="UP000053029"/>
    </source>
</evidence>
<protein>
    <recommendedName>
        <fullName evidence="4">Trichothecene 3-O-acetyltransferase-like N-terminal domain-containing protein</fullName>
    </recommendedName>
</protein>
<dbReference type="InterPro" id="IPR051283">
    <property type="entry name" value="Sec_Metabolite_Acyltrans"/>
</dbReference>
<evidence type="ECO:0000256" key="1">
    <source>
        <dbReference type="ARBA" id="ARBA00022679"/>
    </source>
</evidence>
<keyword evidence="2" id="KW-0012">Acyltransferase</keyword>
<feature type="region of interest" description="Disordered" evidence="3">
    <location>
        <begin position="202"/>
        <end position="226"/>
    </location>
</feature>
<evidence type="ECO:0000313" key="5">
    <source>
        <dbReference type="EMBL" id="KIW85417.1"/>
    </source>
</evidence>